<dbReference type="Proteomes" id="UP000265716">
    <property type="component" value="Unassembled WGS sequence"/>
</dbReference>
<dbReference type="InterPro" id="IPR036739">
    <property type="entry name" value="SLC41_membr_dom_sf"/>
</dbReference>
<feature type="transmembrane region" description="Helical" evidence="9">
    <location>
        <begin position="389"/>
        <end position="410"/>
    </location>
</feature>
<sequence length="483" mass="52778">MVKHARDAAAVPGQSKAKKGKSALKQQDIGTAFKFKSYVNLFGGISSEHRELLIQDCKSCFSCREVEDGDNYSLGSTFFIKANEASVCGMEVLAKKIFDLHTQGMTYDPATSGAEWWTQHIDHRDNIGFHWDRDYGKEEDDQVHVHPFLGSVTYLCVNAGPTVILDKRGTFEYGADISGPLRQCIVSRPTPGKHITFDGELLHGAPSDLAFPHVNEDDDTSVRVTFLVNIWLNHVPIQSQRLEPTVASTLKLEAKHVESLALITTDAEPTPDVEVYDAKSVKHDNGPFPLSERDPAYDAIVMHQLSSVERARRRLLSLVITFTIEMMVAFVISRYTATLRTYPLLMSFMPVISAISGNVGLQSSSIMTRALAVGLVSTKDSSRAIGRDLASALVLGLALGLLTGIVAGMWQNWLVFGLVVGIAQFLSILTAALTGSAAPLIGKWLHFDPATFAGPMETAIQDVVGNSFFLILASVLLDYFATT</sequence>
<evidence type="ECO:0000313" key="15">
    <source>
        <dbReference type="EMBL" id="RHZ29591.1"/>
    </source>
</evidence>
<evidence type="ECO:0000313" key="14">
    <source>
        <dbReference type="EMBL" id="RHY83012.1"/>
    </source>
</evidence>
<dbReference type="EMBL" id="QUTE01007376">
    <property type="protein sequence ID" value="RHZ29591.1"/>
    <property type="molecule type" value="Genomic_DNA"/>
</dbReference>
<dbReference type="Gene3D" id="1.10.357.20">
    <property type="entry name" value="SLC41 divalent cation transporters, integral membrane domain"/>
    <property type="match status" value="1"/>
</dbReference>
<dbReference type="Proteomes" id="UP000286510">
    <property type="component" value="Unassembled WGS sequence"/>
</dbReference>
<accession>A0A397DIW0</accession>
<evidence type="ECO:0000256" key="8">
    <source>
        <dbReference type="SAM" id="MobiDB-lite"/>
    </source>
</evidence>
<reference evidence="17 18" key="2">
    <citation type="submission" date="2018-08" db="EMBL/GenBank/DDBJ databases">
        <title>Aphanomyces genome sequencing and annotation.</title>
        <authorList>
            <person name="Minardi D."/>
            <person name="Oidtmann B."/>
            <person name="Van Der Giezen M."/>
            <person name="Studholme D.J."/>
        </authorList>
    </citation>
    <scope>NUCLEOTIDE SEQUENCE [LARGE SCALE GENOMIC DNA]</scope>
    <source>
        <strain evidence="15 18">197901</strain>
        <strain evidence="13 19">D2</strain>
        <strain evidence="14 22">FDL457</strain>
        <strain evidence="12 17">SA</strain>
        <strain evidence="11 21">Si</strain>
    </source>
</reference>
<keyword evidence="5" id="KW-0460">Magnesium</keyword>
<dbReference type="GO" id="GO:0008324">
    <property type="term" value="F:monoatomic cation transmembrane transporter activity"/>
    <property type="evidence" value="ECO:0007669"/>
    <property type="project" value="InterPro"/>
</dbReference>
<feature type="transmembrane region" description="Helical" evidence="9">
    <location>
        <begin position="315"/>
        <end position="336"/>
    </location>
</feature>
<dbReference type="SUPFAM" id="SSF161093">
    <property type="entry name" value="MgtE membrane domain-like"/>
    <property type="match status" value="1"/>
</dbReference>
<comment type="caution">
    <text evidence="13">The sequence shown here is derived from an EMBL/GenBank/DDBJ whole genome shotgun (WGS) entry which is preliminary data.</text>
</comment>
<organism evidence="13 19">
    <name type="scientific">Aphanomyces astaci</name>
    <name type="common">Crayfish plague agent</name>
    <dbReference type="NCBI Taxonomy" id="112090"/>
    <lineage>
        <taxon>Eukaryota</taxon>
        <taxon>Sar</taxon>
        <taxon>Stramenopiles</taxon>
        <taxon>Oomycota</taxon>
        <taxon>Saprolegniomycetes</taxon>
        <taxon>Saprolegniales</taxon>
        <taxon>Verrucalvaceae</taxon>
        <taxon>Aphanomyces</taxon>
    </lineage>
</organism>
<feature type="domain" description="SLC41A/MgtE integral membrane" evidence="10">
    <location>
        <begin position="349"/>
        <end position="471"/>
    </location>
</feature>
<dbReference type="PANTHER" id="PTHR41394">
    <property type="entry name" value="MAGNESIUM TRANSPORTER MGTE"/>
    <property type="match status" value="1"/>
</dbReference>
<dbReference type="GO" id="GO:0016020">
    <property type="term" value="C:membrane"/>
    <property type="evidence" value="ECO:0007669"/>
    <property type="project" value="UniProtKB-SubCell"/>
</dbReference>
<evidence type="ECO:0000259" key="10">
    <source>
        <dbReference type="Pfam" id="PF01769"/>
    </source>
</evidence>
<comment type="similarity">
    <text evidence="2">Belongs to the SLC41A transporter family.</text>
</comment>
<evidence type="ECO:0000256" key="3">
    <source>
        <dbReference type="ARBA" id="ARBA00022448"/>
    </source>
</evidence>
<dbReference type="EMBL" id="QUTC01005021">
    <property type="protein sequence ID" value="RHY60781.1"/>
    <property type="molecule type" value="Genomic_DNA"/>
</dbReference>
<evidence type="ECO:0000256" key="6">
    <source>
        <dbReference type="ARBA" id="ARBA00022989"/>
    </source>
</evidence>
<evidence type="ECO:0000256" key="5">
    <source>
        <dbReference type="ARBA" id="ARBA00022842"/>
    </source>
</evidence>
<evidence type="ECO:0000313" key="13">
    <source>
        <dbReference type="EMBL" id="RHY63088.1"/>
    </source>
</evidence>
<dbReference type="Proteomes" id="UP000266643">
    <property type="component" value="Unassembled WGS sequence"/>
</dbReference>
<gene>
    <name evidence="14" type="ORF">DYB26_002987</name>
    <name evidence="16" type="ORF">DYB28_000909</name>
    <name evidence="13" type="ORF">DYB30_002977</name>
    <name evidence="15" type="ORF">DYB31_002331</name>
    <name evidence="11" type="ORF">DYB34_000447</name>
    <name evidence="12" type="ORF">DYB38_003006</name>
</gene>
<comment type="subcellular location">
    <subcellularLocation>
        <location evidence="1">Membrane</location>
        <topology evidence="1">Multi-pass membrane protein</topology>
    </subcellularLocation>
</comment>
<evidence type="ECO:0000313" key="18">
    <source>
        <dbReference type="Proteomes" id="UP000266196"/>
    </source>
</evidence>
<evidence type="ECO:0000313" key="22">
    <source>
        <dbReference type="Proteomes" id="UP000286510"/>
    </source>
</evidence>
<dbReference type="PANTHER" id="PTHR41394:SF5">
    <property type="entry name" value="SLC41A_MGTE INTEGRAL MEMBRANE DOMAIN-CONTAINING PROTEIN"/>
    <property type="match status" value="1"/>
</dbReference>
<dbReference type="Proteomes" id="UP000275652">
    <property type="component" value="Unassembled WGS sequence"/>
</dbReference>
<evidence type="ECO:0000313" key="19">
    <source>
        <dbReference type="Proteomes" id="UP000266643"/>
    </source>
</evidence>
<dbReference type="Proteomes" id="UP000266196">
    <property type="component" value="Unassembled WGS sequence"/>
</dbReference>
<feature type="transmembrane region" description="Helical" evidence="9">
    <location>
        <begin position="463"/>
        <end position="481"/>
    </location>
</feature>
<feature type="region of interest" description="Disordered" evidence="8">
    <location>
        <begin position="1"/>
        <end position="23"/>
    </location>
</feature>
<dbReference type="EMBL" id="QUTB01011800">
    <property type="protein sequence ID" value="RHY37179.1"/>
    <property type="molecule type" value="Genomic_DNA"/>
</dbReference>
<keyword evidence="4 9" id="KW-0812">Transmembrane</keyword>
<evidence type="ECO:0000313" key="21">
    <source>
        <dbReference type="Proteomes" id="UP000283543"/>
    </source>
</evidence>
<keyword evidence="7 9" id="KW-0472">Membrane</keyword>
<dbReference type="Proteomes" id="UP000283543">
    <property type="component" value="Unassembled WGS sequence"/>
</dbReference>
<evidence type="ECO:0000313" key="20">
    <source>
        <dbReference type="Proteomes" id="UP000275652"/>
    </source>
</evidence>
<keyword evidence="6 9" id="KW-1133">Transmembrane helix</keyword>
<dbReference type="Pfam" id="PF01769">
    <property type="entry name" value="MgtE"/>
    <property type="match status" value="1"/>
</dbReference>
<dbReference type="EMBL" id="QUTD01005257">
    <property type="protein sequence ID" value="RHY63088.1"/>
    <property type="molecule type" value="Genomic_DNA"/>
</dbReference>
<dbReference type="InterPro" id="IPR006667">
    <property type="entry name" value="SLC41_membr_dom"/>
</dbReference>
<name>A0A397DIW0_APHAT</name>
<evidence type="ECO:0000313" key="16">
    <source>
        <dbReference type="EMBL" id="RLN99903.1"/>
    </source>
</evidence>
<evidence type="ECO:0000313" key="11">
    <source>
        <dbReference type="EMBL" id="RHY37179.1"/>
    </source>
</evidence>
<feature type="transmembrane region" description="Helical" evidence="9">
    <location>
        <begin position="342"/>
        <end position="361"/>
    </location>
</feature>
<dbReference type="EMBL" id="QUTF01025789">
    <property type="protein sequence ID" value="RHY83012.1"/>
    <property type="molecule type" value="Genomic_DNA"/>
</dbReference>
<evidence type="ECO:0000256" key="9">
    <source>
        <dbReference type="SAM" id="Phobius"/>
    </source>
</evidence>
<evidence type="ECO:0000256" key="7">
    <source>
        <dbReference type="ARBA" id="ARBA00023136"/>
    </source>
</evidence>
<reference evidence="16 20" key="1">
    <citation type="journal article" date="2018" name="J. Invertebr. Pathol.">
        <title>New genotyping method for the causative agent of crayfish plague (Aphanomyces astaci) based on whole genome data.</title>
        <authorList>
            <person name="Minardi D."/>
            <person name="Studholme D.J."/>
            <person name="van der Giezen M."/>
            <person name="Pretto T."/>
            <person name="Oidtmann B."/>
        </authorList>
    </citation>
    <scope>NUCLEOTIDE SEQUENCE [LARGE SCALE GENOMIC DNA]</scope>
    <source>
        <strain evidence="16 20">KB13</strain>
    </source>
</reference>
<evidence type="ECO:0000256" key="4">
    <source>
        <dbReference type="ARBA" id="ARBA00022692"/>
    </source>
</evidence>
<proteinExistence type="inferred from homology"/>
<evidence type="ECO:0000256" key="2">
    <source>
        <dbReference type="ARBA" id="ARBA00009749"/>
    </source>
</evidence>
<feature type="transmembrane region" description="Helical" evidence="9">
    <location>
        <begin position="416"/>
        <end position="442"/>
    </location>
</feature>
<evidence type="ECO:0000313" key="12">
    <source>
        <dbReference type="EMBL" id="RHY60781.1"/>
    </source>
</evidence>
<evidence type="ECO:0000256" key="1">
    <source>
        <dbReference type="ARBA" id="ARBA00004141"/>
    </source>
</evidence>
<dbReference type="VEuPathDB" id="FungiDB:H257_10242"/>
<keyword evidence="3" id="KW-0813">Transport</keyword>
<protein>
    <recommendedName>
        <fullName evidence="10">SLC41A/MgtE integral membrane domain-containing protein</fullName>
    </recommendedName>
</protein>
<dbReference type="EMBL" id="QUTI01045063">
    <property type="protein sequence ID" value="RLN99903.1"/>
    <property type="molecule type" value="Genomic_DNA"/>
</dbReference>
<dbReference type="AlphaFoldDB" id="A0A397DIW0"/>
<evidence type="ECO:0000313" key="17">
    <source>
        <dbReference type="Proteomes" id="UP000265716"/>
    </source>
</evidence>